<dbReference type="SUPFAM" id="SSF54593">
    <property type="entry name" value="Glyoxalase/Bleomycin resistance protein/Dihydroxybiphenyl dioxygenase"/>
    <property type="match status" value="1"/>
</dbReference>
<sequence length="126" mass="14614">MKASDQFLSVHPVLAVKDVIASIGFYVHSLGFTLAFADDKTAPKYAGIRRGNVEIHLQWHDASEWKHNIDRPMLRFLVLNTEALFDEYKTKEVFHKQTQLRETAWGTKEFAFYDLDSNGLTFYEDL</sequence>
<dbReference type="PROSITE" id="PS51819">
    <property type="entry name" value="VOC"/>
    <property type="match status" value="1"/>
</dbReference>
<dbReference type="AlphaFoldDB" id="A9EDK2"/>
<dbReference type="Proteomes" id="UP000002945">
    <property type="component" value="Unassembled WGS sequence"/>
</dbReference>
<dbReference type="STRING" id="391587.KAOT1_00845"/>
<comment type="caution">
    <text evidence="2">The sequence shown here is derived from an EMBL/GenBank/DDBJ whole genome shotgun (WGS) entry which is preliminary data.</text>
</comment>
<evidence type="ECO:0000259" key="1">
    <source>
        <dbReference type="PROSITE" id="PS51819"/>
    </source>
</evidence>
<evidence type="ECO:0000313" key="3">
    <source>
        <dbReference type="Proteomes" id="UP000002945"/>
    </source>
</evidence>
<dbReference type="EMBL" id="ABIB01000023">
    <property type="protein sequence ID" value="EDP94243.1"/>
    <property type="molecule type" value="Genomic_DNA"/>
</dbReference>
<gene>
    <name evidence="2" type="ORF">KAOT1_00845</name>
</gene>
<proteinExistence type="predicted"/>
<dbReference type="InterPro" id="IPR004360">
    <property type="entry name" value="Glyas_Fos-R_dOase_dom"/>
</dbReference>
<dbReference type="Pfam" id="PF00903">
    <property type="entry name" value="Glyoxalase"/>
    <property type="match status" value="1"/>
</dbReference>
<feature type="domain" description="VOC" evidence="1">
    <location>
        <begin position="6"/>
        <end position="125"/>
    </location>
</feature>
<dbReference type="InterPro" id="IPR037523">
    <property type="entry name" value="VOC_core"/>
</dbReference>
<keyword evidence="3" id="KW-1185">Reference proteome</keyword>
<evidence type="ECO:0000313" key="2">
    <source>
        <dbReference type="EMBL" id="EDP94243.1"/>
    </source>
</evidence>
<protein>
    <submittedName>
        <fullName evidence="2">Bleomycin resistance protein</fullName>
    </submittedName>
</protein>
<dbReference type="HOGENOM" id="CLU_046006_15_4_10"/>
<dbReference type="OrthoDB" id="66829at2"/>
<dbReference type="eggNOG" id="COG0346">
    <property type="taxonomic scope" value="Bacteria"/>
</dbReference>
<dbReference type="InterPro" id="IPR029068">
    <property type="entry name" value="Glyas_Bleomycin-R_OHBP_Dase"/>
</dbReference>
<reference evidence="2 3" key="1">
    <citation type="journal article" date="2011" name="J. Bacteriol.">
        <title>Genome sequence of the algicidal bacterium Kordia algicida OT-1.</title>
        <authorList>
            <person name="Lee H.S."/>
            <person name="Kang S.G."/>
            <person name="Kwon K.K."/>
            <person name="Lee J.H."/>
            <person name="Kim S.J."/>
        </authorList>
    </citation>
    <scope>NUCLEOTIDE SEQUENCE [LARGE SCALE GENOMIC DNA]</scope>
    <source>
        <strain evidence="2 3">OT-1</strain>
    </source>
</reference>
<dbReference type="RefSeq" id="WP_007092745.1">
    <property type="nucleotide sequence ID" value="NZ_CP142125.1"/>
</dbReference>
<organism evidence="2 3">
    <name type="scientific">Kordia algicida OT-1</name>
    <dbReference type="NCBI Taxonomy" id="391587"/>
    <lineage>
        <taxon>Bacteria</taxon>
        <taxon>Pseudomonadati</taxon>
        <taxon>Bacteroidota</taxon>
        <taxon>Flavobacteriia</taxon>
        <taxon>Flavobacteriales</taxon>
        <taxon>Flavobacteriaceae</taxon>
        <taxon>Kordia</taxon>
    </lineage>
</organism>
<accession>A9EDK2</accession>
<name>A9EDK2_9FLAO</name>
<dbReference type="Gene3D" id="3.10.180.10">
    <property type="entry name" value="2,3-Dihydroxybiphenyl 1,2-Dioxygenase, domain 1"/>
    <property type="match status" value="1"/>
</dbReference>